<feature type="domain" description="AAA+ ATPase" evidence="2">
    <location>
        <begin position="86"/>
        <end position="199"/>
    </location>
</feature>
<gene>
    <name evidence="3" type="ORF">OHU27_11845</name>
</gene>
<dbReference type="InterPro" id="IPR049945">
    <property type="entry name" value="AAA_22"/>
</dbReference>
<dbReference type="GO" id="GO:0005524">
    <property type="term" value="F:ATP binding"/>
    <property type="evidence" value="ECO:0007669"/>
    <property type="project" value="UniProtKB-KW"/>
</dbReference>
<dbReference type="PRINTS" id="PR00830">
    <property type="entry name" value="ENDOLAPTASE"/>
</dbReference>
<evidence type="ECO:0000256" key="1">
    <source>
        <dbReference type="SAM" id="MobiDB-lite"/>
    </source>
</evidence>
<dbReference type="Gene3D" id="3.40.50.300">
    <property type="entry name" value="P-loop containing nucleotide triphosphate hydrolases"/>
    <property type="match status" value="1"/>
</dbReference>
<feature type="region of interest" description="Disordered" evidence="1">
    <location>
        <begin position="1"/>
        <end position="21"/>
    </location>
</feature>
<feature type="compositionally biased region" description="Polar residues" evidence="1">
    <location>
        <begin position="658"/>
        <end position="678"/>
    </location>
</feature>
<dbReference type="SUPFAM" id="SSF52540">
    <property type="entry name" value="P-loop containing nucleoside triphosphate hydrolases"/>
    <property type="match status" value="1"/>
</dbReference>
<dbReference type="InterPro" id="IPR003593">
    <property type="entry name" value="AAA+_ATPase"/>
</dbReference>
<keyword evidence="3" id="KW-0067">ATP-binding</keyword>
<dbReference type="EMBL" id="CP108125">
    <property type="protein sequence ID" value="WTO83075.1"/>
    <property type="molecule type" value="Genomic_DNA"/>
</dbReference>
<accession>A0ABZ1ITB8</accession>
<dbReference type="RefSeq" id="WP_406257577.1">
    <property type="nucleotide sequence ID" value="NZ_CP108125.1"/>
</dbReference>
<protein>
    <submittedName>
        <fullName evidence="3">ATP-binding protein</fullName>
    </submittedName>
</protein>
<feature type="region of interest" description="Disordered" evidence="1">
    <location>
        <begin position="658"/>
        <end position="694"/>
    </location>
</feature>
<evidence type="ECO:0000313" key="3">
    <source>
        <dbReference type="EMBL" id="WTO83075.1"/>
    </source>
</evidence>
<name>A0ABZ1ITB8_9ACTN</name>
<keyword evidence="4" id="KW-1185">Reference proteome</keyword>
<feature type="compositionally biased region" description="Basic and acidic residues" evidence="1">
    <location>
        <begin position="8"/>
        <end position="18"/>
    </location>
</feature>
<dbReference type="SMART" id="SM00382">
    <property type="entry name" value="AAA"/>
    <property type="match status" value="1"/>
</dbReference>
<feature type="compositionally biased region" description="Pro residues" evidence="1">
    <location>
        <begin position="602"/>
        <end position="612"/>
    </location>
</feature>
<evidence type="ECO:0000313" key="4">
    <source>
        <dbReference type="Proteomes" id="UP001622690"/>
    </source>
</evidence>
<reference evidence="3 4" key="1">
    <citation type="submission" date="2022-10" db="EMBL/GenBank/DDBJ databases">
        <title>The complete genomes of actinobacterial strains from the NBC collection.</title>
        <authorList>
            <person name="Joergensen T.S."/>
            <person name="Alvarez Arevalo M."/>
            <person name="Sterndorff E.B."/>
            <person name="Faurdal D."/>
            <person name="Vuksanovic O."/>
            <person name="Mourched A.-S."/>
            <person name="Charusanti P."/>
            <person name="Shaw S."/>
            <person name="Blin K."/>
            <person name="Weber T."/>
        </authorList>
    </citation>
    <scope>NUCLEOTIDE SEQUENCE [LARGE SCALE GENOMIC DNA]</scope>
    <source>
        <strain evidence="3 4">NBC_00206</strain>
    </source>
</reference>
<feature type="compositionally biased region" description="Pro residues" evidence="1">
    <location>
        <begin position="545"/>
        <end position="555"/>
    </location>
</feature>
<evidence type="ECO:0000259" key="2">
    <source>
        <dbReference type="SMART" id="SM00382"/>
    </source>
</evidence>
<dbReference type="InterPro" id="IPR027417">
    <property type="entry name" value="P-loop_NTPase"/>
</dbReference>
<keyword evidence="3" id="KW-0547">Nucleotide-binding</keyword>
<dbReference type="Pfam" id="PF13401">
    <property type="entry name" value="AAA_22"/>
    <property type="match status" value="1"/>
</dbReference>
<proteinExistence type="predicted"/>
<feature type="compositionally biased region" description="Low complexity" evidence="1">
    <location>
        <begin position="488"/>
        <end position="528"/>
    </location>
</feature>
<dbReference type="Proteomes" id="UP001622690">
    <property type="component" value="Chromosome"/>
</dbReference>
<feature type="region of interest" description="Disordered" evidence="1">
    <location>
        <begin position="486"/>
        <end position="613"/>
    </location>
</feature>
<sequence>MADTGEDDGTRTGNRVDIDGDATGPVIAGNYNVVVDAQHGSTVTVLMEGRRPRPRRRDRIRLLPRRQGTPLGRDADLAAIAAALHAGESVQLWGPPGVGKSALLRYAARTLDAGGDGVVFLDAARREPEDLAQDIFEACHSTGGYAPSRGELPQLMEGVEATVYVDNADYTAEQLRTVMDAAPDALFVFAGREEVLQGTDGRAHRVEGVTRDAAAELLTRELGGPGDPDLVTALWEAAAGTPLLLLRAAAVARLDPAAGLPRPGAVRELLHPLFDRLDEASLRALHLLGTFRDAELDPEHIGALSGTPDAAALCAGLAGLGLAEETELGYRVADGVVAALRERQGLRPYALERLCGYFADWAARPETPAAQVAGHARALEVLAELAEQSGRADLAVRVVRAASPALARSLRFGVWGRLLDQGLPAAQRAGDRQAEAYFTHERGVRAVLTGNRVLAAVLLAEAGILWRQLGDTQGADAAANAQQYVPQEPGAGAGSPDAGSPDGPGEGPANAPEGGASDLGSSDLSSSGTDPGPLQDPTAGTAPGTPSPEPAPPPETGASMPTDPGRATPDMPTVPSDPGVPVASDPVSASGAATSGGGMPVDPGPPLGPASLPPGAADLGGAVVTGGAPVAGVSAAVATALKVAAVIAALTIAVVAVQQSQDGSESRSATPVSGSTTMDAGFGDPTPEPEPEPTGLAGVWWSSEGGGIEFVEAGAGRYTARARDVCGDTVTAEFSGGGDTYSATAPAYDMSSGSCGEVLGQVRTTITIGEDGDTASVTREMASTVREGVTCYTCTPFTLTRAS</sequence>
<organism evidence="3 4">
    <name type="scientific">Streptomyces nigra</name>
    <dbReference type="NCBI Taxonomy" id="1827580"/>
    <lineage>
        <taxon>Bacteria</taxon>
        <taxon>Bacillati</taxon>
        <taxon>Actinomycetota</taxon>
        <taxon>Actinomycetes</taxon>
        <taxon>Kitasatosporales</taxon>
        <taxon>Streptomycetaceae</taxon>
        <taxon>Streptomyces</taxon>
    </lineage>
</organism>